<sequence length="61" mass="6834">MQKISILLPEDIIETKSNNCMKLLQTDSGICSPKGSRSQTPLEEEKSRLHTILTTTKVMIC</sequence>
<protein>
    <submittedName>
        <fullName evidence="1">Uncharacterized protein</fullName>
    </submittedName>
</protein>
<dbReference type="OrthoDB" id="6342085at2759"/>
<dbReference type="EMBL" id="HACA01013689">
    <property type="protein sequence ID" value="CDW31050.1"/>
    <property type="molecule type" value="Transcribed_RNA"/>
</dbReference>
<name>A0A0K2TYW5_LEPSM</name>
<organism evidence="1">
    <name type="scientific">Lepeophtheirus salmonis</name>
    <name type="common">Salmon louse</name>
    <name type="synonym">Caligus salmonis</name>
    <dbReference type="NCBI Taxonomy" id="72036"/>
    <lineage>
        <taxon>Eukaryota</taxon>
        <taxon>Metazoa</taxon>
        <taxon>Ecdysozoa</taxon>
        <taxon>Arthropoda</taxon>
        <taxon>Crustacea</taxon>
        <taxon>Multicrustacea</taxon>
        <taxon>Hexanauplia</taxon>
        <taxon>Copepoda</taxon>
        <taxon>Siphonostomatoida</taxon>
        <taxon>Caligidae</taxon>
        <taxon>Lepeophtheirus</taxon>
    </lineage>
</organism>
<evidence type="ECO:0000313" key="1">
    <source>
        <dbReference type="EMBL" id="CDW31050.1"/>
    </source>
</evidence>
<reference evidence="1" key="1">
    <citation type="submission" date="2014-05" db="EMBL/GenBank/DDBJ databases">
        <authorList>
            <person name="Chronopoulou M."/>
        </authorList>
    </citation>
    <scope>NUCLEOTIDE SEQUENCE</scope>
    <source>
        <tissue evidence="1">Whole organism</tissue>
    </source>
</reference>
<dbReference type="AlphaFoldDB" id="A0A0K2TYW5"/>
<accession>A0A0K2TYW5</accession>
<proteinExistence type="predicted"/>